<dbReference type="PANTHER" id="PTHR46401">
    <property type="entry name" value="GLYCOSYLTRANSFERASE WBBK-RELATED"/>
    <property type="match status" value="1"/>
</dbReference>
<dbReference type="SUPFAM" id="SSF53756">
    <property type="entry name" value="UDP-Glycosyltransferase/glycogen phosphorylase"/>
    <property type="match status" value="1"/>
</dbReference>
<dbReference type="Pfam" id="PF13439">
    <property type="entry name" value="Glyco_transf_4"/>
    <property type="match status" value="1"/>
</dbReference>
<evidence type="ECO:0000256" key="1">
    <source>
        <dbReference type="ARBA" id="ARBA00022679"/>
    </source>
</evidence>
<organism evidence="4 5">
    <name type="scientific">Hyalangium minutum</name>
    <dbReference type="NCBI Taxonomy" id="394096"/>
    <lineage>
        <taxon>Bacteria</taxon>
        <taxon>Pseudomonadati</taxon>
        <taxon>Myxococcota</taxon>
        <taxon>Myxococcia</taxon>
        <taxon>Myxococcales</taxon>
        <taxon>Cystobacterineae</taxon>
        <taxon>Archangiaceae</taxon>
        <taxon>Hyalangium</taxon>
    </lineage>
</organism>
<dbReference type="GO" id="GO:0016757">
    <property type="term" value="F:glycosyltransferase activity"/>
    <property type="evidence" value="ECO:0007669"/>
    <property type="project" value="InterPro"/>
</dbReference>
<feature type="domain" description="Glycosyl transferase family 1" evidence="2">
    <location>
        <begin position="190"/>
        <end position="343"/>
    </location>
</feature>
<sequence>MRPYTLIAGDFVATGGMDRANLALAHYLARQGGPVRLVAHRVADELLAFSNVRFVQVPKPAGAYMLGEPILDAVGRLWALRTHAEGGQVLANGGNCSVPAANWVHYVHGAYASSGTGSLLRRIKGRISHRLYLRGERQALRRARVIIANSERTKADLVAATGAVPERVHVIYYGIDSERFRPRTAQERVEARAALEWPEGRRVALFVGALGDQRKGFDTVFPAWVQLCARGDWNVDLKVVGVGAQREHWEREARERGLGERIQFLGFRKDVPQLMAAADLLLAPTRYEAYGLGVHEALCTGLPALVSRTAGVAERYPSELKALLLDDPNDVGELVRRLEDWRTHEAEFAPHIAALAERLRSHTWDSMSAQIVELLEREHYR</sequence>
<dbReference type="RefSeq" id="WP_044183543.1">
    <property type="nucleotide sequence ID" value="NZ_JMCB01000002.1"/>
</dbReference>
<dbReference type="GO" id="GO:0009103">
    <property type="term" value="P:lipopolysaccharide biosynthetic process"/>
    <property type="evidence" value="ECO:0007669"/>
    <property type="project" value="TreeGrafter"/>
</dbReference>
<dbReference type="Gene3D" id="3.40.50.2000">
    <property type="entry name" value="Glycogen Phosphorylase B"/>
    <property type="match status" value="2"/>
</dbReference>
<protein>
    <submittedName>
        <fullName evidence="4">Glycosyltransferase</fullName>
    </submittedName>
</protein>
<dbReference type="AlphaFoldDB" id="A0A085WUY4"/>
<evidence type="ECO:0000313" key="5">
    <source>
        <dbReference type="Proteomes" id="UP000028725"/>
    </source>
</evidence>
<dbReference type="Proteomes" id="UP000028725">
    <property type="component" value="Unassembled WGS sequence"/>
</dbReference>
<accession>A0A085WUY4</accession>
<keyword evidence="1 4" id="KW-0808">Transferase</keyword>
<feature type="domain" description="Glycosyltransferase subfamily 4-like N-terminal" evidence="3">
    <location>
        <begin position="15"/>
        <end position="179"/>
    </location>
</feature>
<dbReference type="Pfam" id="PF00534">
    <property type="entry name" value="Glycos_transf_1"/>
    <property type="match status" value="1"/>
</dbReference>
<comment type="caution">
    <text evidence="4">The sequence shown here is derived from an EMBL/GenBank/DDBJ whole genome shotgun (WGS) entry which is preliminary data.</text>
</comment>
<dbReference type="PATRIC" id="fig|394096.3.peg.1275"/>
<dbReference type="InterPro" id="IPR028098">
    <property type="entry name" value="Glyco_trans_4-like_N"/>
</dbReference>
<keyword evidence="5" id="KW-1185">Reference proteome</keyword>
<name>A0A085WUY4_9BACT</name>
<evidence type="ECO:0000313" key="4">
    <source>
        <dbReference type="EMBL" id="KFE71497.1"/>
    </source>
</evidence>
<evidence type="ECO:0000259" key="2">
    <source>
        <dbReference type="Pfam" id="PF00534"/>
    </source>
</evidence>
<reference evidence="4 5" key="1">
    <citation type="submission" date="2014-04" db="EMBL/GenBank/DDBJ databases">
        <title>Genome assembly of Hyalangium minutum DSM 14724.</title>
        <authorList>
            <person name="Sharma G."/>
            <person name="Subramanian S."/>
        </authorList>
    </citation>
    <scope>NUCLEOTIDE SEQUENCE [LARGE SCALE GENOMIC DNA]</scope>
    <source>
        <strain evidence="4 5">DSM 14724</strain>
    </source>
</reference>
<dbReference type="InterPro" id="IPR001296">
    <property type="entry name" value="Glyco_trans_1"/>
</dbReference>
<proteinExistence type="predicted"/>
<gene>
    <name evidence="4" type="ORF">DB31_3627</name>
</gene>
<dbReference type="PANTHER" id="PTHR46401:SF2">
    <property type="entry name" value="GLYCOSYLTRANSFERASE WBBK-RELATED"/>
    <property type="match status" value="1"/>
</dbReference>
<dbReference type="EMBL" id="JMCB01000002">
    <property type="protein sequence ID" value="KFE71497.1"/>
    <property type="molecule type" value="Genomic_DNA"/>
</dbReference>
<dbReference type="STRING" id="394096.DB31_3627"/>
<dbReference type="CDD" id="cd03801">
    <property type="entry name" value="GT4_PimA-like"/>
    <property type="match status" value="1"/>
</dbReference>
<evidence type="ECO:0000259" key="3">
    <source>
        <dbReference type="Pfam" id="PF13439"/>
    </source>
</evidence>